<dbReference type="AlphaFoldDB" id="A0A5C3M7T7"/>
<feature type="compositionally biased region" description="Polar residues" evidence="1">
    <location>
        <begin position="11"/>
        <end position="25"/>
    </location>
</feature>
<evidence type="ECO:0008006" key="4">
    <source>
        <dbReference type="Google" id="ProtNLM"/>
    </source>
</evidence>
<keyword evidence="3" id="KW-1185">Reference proteome</keyword>
<dbReference type="Proteomes" id="UP000308652">
    <property type="component" value="Unassembled WGS sequence"/>
</dbReference>
<feature type="compositionally biased region" description="Pro residues" evidence="1">
    <location>
        <begin position="135"/>
        <end position="145"/>
    </location>
</feature>
<dbReference type="STRING" id="68775.A0A5C3M7T7"/>
<evidence type="ECO:0000313" key="3">
    <source>
        <dbReference type="Proteomes" id="UP000308652"/>
    </source>
</evidence>
<evidence type="ECO:0000256" key="1">
    <source>
        <dbReference type="SAM" id="MobiDB-lite"/>
    </source>
</evidence>
<organism evidence="2 3">
    <name type="scientific">Crucibulum laeve</name>
    <dbReference type="NCBI Taxonomy" id="68775"/>
    <lineage>
        <taxon>Eukaryota</taxon>
        <taxon>Fungi</taxon>
        <taxon>Dikarya</taxon>
        <taxon>Basidiomycota</taxon>
        <taxon>Agaricomycotina</taxon>
        <taxon>Agaricomycetes</taxon>
        <taxon>Agaricomycetidae</taxon>
        <taxon>Agaricales</taxon>
        <taxon>Agaricineae</taxon>
        <taxon>Nidulariaceae</taxon>
        <taxon>Crucibulum</taxon>
    </lineage>
</organism>
<feature type="region of interest" description="Disordered" evidence="1">
    <location>
        <begin position="1"/>
        <end position="47"/>
    </location>
</feature>
<feature type="region of interest" description="Disordered" evidence="1">
    <location>
        <begin position="201"/>
        <end position="238"/>
    </location>
</feature>
<reference evidence="2 3" key="1">
    <citation type="journal article" date="2019" name="Nat. Ecol. Evol.">
        <title>Megaphylogeny resolves global patterns of mushroom evolution.</title>
        <authorList>
            <person name="Varga T."/>
            <person name="Krizsan K."/>
            <person name="Foldi C."/>
            <person name="Dima B."/>
            <person name="Sanchez-Garcia M."/>
            <person name="Sanchez-Ramirez S."/>
            <person name="Szollosi G.J."/>
            <person name="Szarkandi J.G."/>
            <person name="Papp V."/>
            <person name="Albert L."/>
            <person name="Andreopoulos W."/>
            <person name="Angelini C."/>
            <person name="Antonin V."/>
            <person name="Barry K.W."/>
            <person name="Bougher N.L."/>
            <person name="Buchanan P."/>
            <person name="Buyck B."/>
            <person name="Bense V."/>
            <person name="Catcheside P."/>
            <person name="Chovatia M."/>
            <person name="Cooper J."/>
            <person name="Damon W."/>
            <person name="Desjardin D."/>
            <person name="Finy P."/>
            <person name="Geml J."/>
            <person name="Haridas S."/>
            <person name="Hughes K."/>
            <person name="Justo A."/>
            <person name="Karasinski D."/>
            <person name="Kautmanova I."/>
            <person name="Kiss B."/>
            <person name="Kocsube S."/>
            <person name="Kotiranta H."/>
            <person name="LaButti K.M."/>
            <person name="Lechner B.E."/>
            <person name="Liimatainen K."/>
            <person name="Lipzen A."/>
            <person name="Lukacs Z."/>
            <person name="Mihaltcheva S."/>
            <person name="Morgado L.N."/>
            <person name="Niskanen T."/>
            <person name="Noordeloos M.E."/>
            <person name="Ohm R.A."/>
            <person name="Ortiz-Santana B."/>
            <person name="Ovrebo C."/>
            <person name="Racz N."/>
            <person name="Riley R."/>
            <person name="Savchenko A."/>
            <person name="Shiryaev A."/>
            <person name="Soop K."/>
            <person name="Spirin V."/>
            <person name="Szebenyi C."/>
            <person name="Tomsovsky M."/>
            <person name="Tulloss R.E."/>
            <person name="Uehling J."/>
            <person name="Grigoriev I.V."/>
            <person name="Vagvolgyi C."/>
            <person name="Papp T."/>
            <person name="Martin F.M."/>
            <person name="Miettinen O."/>
            <person name="Hibbett D.S."/>
            <person name="Nagy L.G."/>
        </authorList>
    </citation>
    <scope>NUCLEOTIDE SEQUENCE [LARGE SCALE GENOMIC DNA]</scope>
    <source>
        <strain evidence="2 3">CBS 166.37</strain>
    </source>
</reference>
<feature type="region of interest" description="Disordered" evidence="1">
    <location>
        <begin position="115"/>
        <end position="145"/>
    </location>
</feature>
<protein>
    <recommendedName>
        <fullName evidence="4">Transcriptional regulatory protein RXT2 N-terminal domain-containing protein</fullName>
    </recommendedName>
</protein>
<dbReference type="OrthoDB" id="3353673at2759"/>
<sequence length="334" mass="37974">MSAYPEPLYPSHSSRPSTSQLNGHVNGQKRRANQYETPNGDVPILPLGDPNSWYYPSNGYESEEEELCVGAREGNWGNKAIKDARWVRRGKIAAWGPGMDEWEAEERARKRVKLLLPQERRSPSPPTLPHLSRSPSPPITSPYPPPTSVHLSYTSFVMDKAITHTFRSSLLDELEHATNGLIEGEATLRTALGRLWQVMSEDPDRRDGDNNILIPKKEDEDEEPEDLDDHSRRLARAPDLTPTTHKLFLFSYPDGPPVHEPSHFASSEMQVEHLEKSLATLRELQDDGREYVERLQEIRETLGDVRAQRNTIWDLVRERAVKELQDAAYVSVGM</sequence>
<feature type="compositionally biased region" description="Acidic residues" evidence="1">
    <location>
        <begin position="219"/>
        <end position="228"/>
    </location>
</feature>
<dbReference type="EMBL" id="ML213595">
    <property type="protein sequence ID" value="TFK41340.1"/>
    <property type="molecule type" value="Genomic_DNA"/>
</dbReference>
<accession>A0A5C3M7T7</accession>
<proteinExistence type="predicted"/>
<gene>
    <name evidence="2" type="ORF">BDQ12DRAFT_679292</name>
</gene>
<evidence type="ECO:0000313" key="2">
    <source>
        <dbReference type="EMBL" id="TFK41340.1"/>
    </source>
</evidence>
<name>A0A5C3M7T7_9AGAR</name>